<keyword evidence="3" id="KW-1185">Reference proteome</keyword>
<dbReference type="Proteomes" id="UP001634394">
    <property type="component" value="Unassembled WGS sequence"/>
</dbReference>
<protein>
    <recommendedName>
        <fullName evidence="4">Galectin</fullName>
    </recommendedName>
</protein>
<comment type="similarity">
    <text evidence="1">Belongs to the UPF0462 family.</text>
</comment>
<dbReference type="PANTHER" id="PTHR31475:SF5">
    <property type="entry name" value="UPF0462 PROTEIN C4ORF33 HOMOLOG"/>
    <property type="match status" value="1"/>
</dbReference>
<proteinExistence type="inferred from homology"/>
<gene>
    <name evidence="2" type="ORF">ACJMK2_033009</name>
</gene>
<evidence type="ECO:0008006" key="4">
    <source>
        <dbReference type="Google" id="ProtNLM"/>
    </source>
</evidence>
<dbReference type="Gene3D" id="2.60.40.1190">
    <property type="match status" value="1"/>
</dbReference>
<dbReference type="AlphaFoldDB" id="A0ABD3X3H6"/>
<comment type="caution">
    <text evidence="2">The sequence shown here is derived from an EMBL/GenBank/DDBJ whole genome shotgun (WGS) entry which is preliminary data.</text>
</comment>
<name>A0ABD3X3H6_SINWO</name>
<evidence type="ECO:0000256" key="1">
    <source>
        <dbReference type="ARBA" id="ARBA00038085"/>
    </source>
</evidence>
<organism evidence="2 3">
    <name type="scientific">Sinanodonta woodiana</name>
    <name type="common">Chinese pond mussel</name>
    <name type="synonym">Anodonta woodiana</name>
    <dbReference type="NCBI Taxonomy" id="1069815"/>
    <lineage>
        <taxon>Eukaryota</taxon>
        <taxon>Metazoa</taxon>
        <taxon>Spiralia</taxon>
        <taxon>Lophotrochozoa</taxon>
        <taxon>Mollusca</taxon>
        <taxon>Bivalvia</taxon>
        <taxon>Autobranchia</taxon>
        <taxon>Heteroconchia</taxon>
        <taxon>Palaeoheterodonta</taxon>
        <taxon>Unionida</taxon>
        <taxon>Unionoidea</taxon>
        <taxon>Unionidae</taxon>
        <taxon>Unioninae</taxon>
        <taxon>Sinanodonta</taxon>
    </lineage>
</organism>
<reference evidence="2 3" key="1">
    <citation type="submission" date="2024-11" db="EMBL/GenBank/DDBJ databases">
        <title>Chromosome-level genome assembly of the freshwater bivalve Anodonta woodiana.</title>
        <authorList>
            <person name="Chen X."/>
        </authorList>
    </citation>
    <scope>NUCLEOTIDE SEQUENCE [LARGE SCALE GENOMIC DNA]</scope>
    <source>
        <strain evidence="2">MN2024</strain>
        <tissue evidence="2">Gills</tissue>
    </source>
</reference>
<dbReference type="EMBL" id="JBJQND010000004">
    <property type="protein sequence ID" value="KAL3880799.1"/>
    <property type="molecule type" value="Genomic_DNA"/>
</dbReference>
<accession>A0ABD3X3H6</accession>
<sequence>MWIEEHGSKLLYTITKTWDNRDTGHAPIHLTLQRTDVHHVQLTISAPYFNDPPNPGGTPGKPFQQLWDYEVVEAFFLSDDGKYLELEFCPHGQHLVLLLNGRRNMWKDKLPLKFSSSIHGDVWSGEADIPVEYFPPKVSKFNAYAIHGSDTSRQYEALYPVPTGQHQEPDFHRLEYFQKIDFQSIVNENWSADYTSSPWEI</sequence>
<dbReference type="PANTHER" id="PTHR31475">
    <property type="entry name" value="UPF0462 PROTEIN"/>
    <property type="match status" value="1"/>
</dbReference>
<evidence type="ECO:0000313" key="2">
    <source>
        <dbReference type="EMBL" id="KAL3880799.1"/>
    </source>
</evidence>
<evidence type="ECO:0000313" key="3">
    <source>
        <dbReference type="Proteomes" id="UP001634394"/>
    </source>
</evidence>